<dbReference type="InterPro" id="IPR009000">
    <property type="entry name" value="Transl_B-barrel_sf"/>
</dbReference>
<reference evidence="6 7" key="1">
    <citation type="submission" date="2018-06" db="EMBL/GenBank/DDBJ databases">
        <title>Extensive metabolic versatility and redundancy in microbially diverse, dynamic hydrothermal sediments.</title>
        <authorList>
            <person name="Dombrowski N."/>
            <person name="Teske A."/>
            <person name="Baker B.J."/>
        </authorList>
    </citation>
    <scope>NUCLEOTIDE SEQUENCE [LARGE SCALE GENOMIC DNA]</scope>
    <source>
        <strain evidence="6">B47_G16</strain>
    </source>
</reference>
<dbReference type="GO" id="GO:0003746">
    <property type="term" value="F:translation elongation factor activity"/>
    <property type="evidence" value="ECO:0007669"/>
    <property type="project" value="UniProtKB-UniRule"/>
</dbReference>
<dbReference type="InterPro" id="IPR035647">
    <property type="entry name" value="EFG_III/V"/>
</dbReference>
<comment type="similarity">
    <text evidence="1">Belongs to the TRAFAC class translation factor GTPase superfamily. Classic translation factor GTPase family. EF-G/EF-2 subfamily.</text>
</comment>
<sequence>MAVSIERLRNVAIVGQQGAGKTSLTEVMLYQSGVIDKVGSVREGTTVSDYDKTEKARGFSLYPSLVYLSWRDHKINFLDTPGFLELLDKAKPILKVCEAALVVTSPSAGIGTETKRVWEYASKEEVPRLIFLNKLDEEKVDISNLMGQIEEEFSLPCLSLALPLVQDGAFVGLIDLIKLKGRVYEEGKVREVEVPEKLREEVEKLRKKLLEAAAETDDSLIEKYLEEEALSEEEIRRGLRNGFAEGAFVLLLCGSAMKNIGIDLLLDTIVDLFPSPLMRKSVKGTSSEGEKELERKIDVKEPLSAFVFQTLSEAHLGELSLIKVYSGVLSSGSTVYNSTKKGEEKIGQVYLMRGNRRDEVPEIIAGDIGALAKLRNTDTGDTFCTKDSPIVFPPVEFPEPNTSIALRPEGQKDEQKMSVGLSRLVKIDPLLKVEVDKEFGQTVLSGMGEVHLEVMIERLKDEFNVKVKTEEPRVPYRETITATAEAQGKYKRQSGGRGQYGDVWLRIRPLPRGEGFKFIDAIKGGVVPSRYIPAVEKGVKEAMKKGFLASYPMVDVEVTLFDGTYHPVDSSDIAFQIAASMGMRKAVEKAKPILLEPIAEVEVEVPDEFLGEANGDLNSRRGRILAVESLKGIKRIKAYVPMAELHNYSTRLRSLSQGKGTFRKKFSHYERVPDEIAQRIIAQSKKSEKE</sequence>
<keyword evidence="2" id="KW-0547">Nucleotide-binding</keyword>
<dbReference type="Gene3D" id="3.30.70.240">
    <property type="match status" value="1"/>
</dbReference>
<evidence type="ECO:0000313" key="6">
    <source>
        <dbReference type="EMBL" id="RLE09656.1"/>
    </source>
</evidence>
<dbReference type="SUPFAM" id="SSF54980">
    <property type="entry name" value="EF-G C-terminal domain-like"/>
    <property type="match status" value="2"/>
</dbReference>
<dbReference type="InterPro" id="IPR014721">
    <property type="entry name" value="Ribsml_uS5_D2-typ_fold_subgr"/>
</dbReference>
<dbReference type="InterPro" id="IPR005517">
    <property type="entry name" value="Transl_elong_EFG/EF2_IV"/>
</dbReference>
<dbReference type="InterPro" id="IPR000640">
    <property type="entry name" value="EFG_V-like"/>
</dbReference>
<dbReference type="Gene3D" id="3.30.230.10">
    <property type="match status" value="1"/>
</dbReference>
<dbReference type="Pfam" id="PF03764">
    <property type="entry name" value="EFG_IV"/>
    <property type="match status" value="1"/>
</dbReference>
<dbReference type="CDD" id="cd16262">
    <property type="entry name" value="EFG_III"/>
    <property type="match status" value="1"/>
</dbReference>
<dbReference type="SUPFAM" id="SSF52540">
    <property type="entry name" value="P-loop containing nucleoside triphosphate hydrolases"/>
    <property type="match status" value="1"/>
</dbReference>
<dbReference type="SUPFAM" id="SSF50447">
    <property type="entry name" value="Translation proteins"/>
    <property type="match status" value="1"/>
</dbReference>
<dbReference type="CDD" id="cd04088">
    <property type="entry name" value="EFG_mtEFG_II"/>
    <property type="match status" value="1"/>
</dbReference>
<dbReference type="FunFam" id="3.30.70.240:FF:000001">
    <property type="entry name" value="Elongation factor G"/>
    <property type="match status" value="1"/>
</dbReference>
<evidence type="ECO:0000256" key="1">
    <source>
        <dbReference type="ARBA" id="ARBA00005870"/>
    </source>
</evidence>
<dbReference type="InterPro" id="IPR005225">
    <property type="entry name" value="Small_GTP-bd"/>
</dbReference>
<dbReference type="InterPro" id="IPR009022">
    <property type="entry name" value="EFG_III"/>
</dbReference>
<dbReference type="Gene3D" id="3.40.50.300">
    <property type="entry name" value="P-loop containing nucleotide triphosphate hydrolases"/>
    <property type="match status" value="1"/>
</dbReference>
<evidence type="ECO:0000259" key="5">
    <source>
        <dbReference type="PROSITE" id="PS51722"/>
    </source>
</evidence>
<accession>A0A497E4A9</accession>
<dbReference type="NCBIfam" id="TIGR00484">
    <property type="entry name" value="EF-G"/>
    <property type="match status" value="1"/>
</dbReference>
<protein>
    <recommendedName>
        <fullName evidence="4">Elongation factor G</fullName>
    </recommendedName>
</protein>
<organism evidence="6 7">
    <name type="scientific">Aerophobetes bacterium</name>
    <dbReference type="NCBI Taxonomy" id="2030807"/>
    <lineage>
        <taxon>Bacteria</taxon>
        <taxon>Candidatus Aerophobota</taxon>
    </lineage>
</organism>
<name>A0A497E4A9_UNCAE</name>
<dbReference type="EMBL" id="QMPZ01000035">
    <property type="protein sequence ID" value="RLE09656.1"/>
    <property type="molecule type" value="Genomic_DNA"/>
</dbReference>
<dbReference type="CDD" id="cd03713">
    <property type="entry name" value="EFG_mtEFG_C"/>
    <property type="match status" value="1"/>
</dbReference>
<dbReference type="InterPro" id="IPR047872">
    <property type="entry name" value="EFG_IV"/>
</dbReference>
<evidence type="ECO:0000313" key="7">
    <source>
        <dbReference type="Proteomes" id="UP000279422"/>
    </source>
</evidence>
<dbReference type="SUPFAM" id="SSF54211">
    <property type="entry name" value="Ribosomal protein S5 domain 2-like"/>
    <property type="match status" value="1"/>
</dbReference>
<keyword evidence="3" id="KW-0342">GTP-binding</keyword>
<dbReference type="PROSITE" id="PS51722">
    <property type="entry name" value="G_TR_2"/>
    <property type="match status" value="1"/>
</dbReference>
<dbReference type="InterPro" id="IPR053905">
    <property type="entry name" value="EF-G-like_DII"/>
</dbReference>
<dbReference type="InterPro" id="IPR020568">
    <property type="entry name" value="Ribosomal_Su5_D2-typ_SF"/>
</dbReference>
<dbReference type="Gene3D" id="2.40.30.10">
    <property type="entry name" value="Translation factors"/>
    <property type="match status" value="1"/>
</dbReference>
<dbReference type="Pfam" id="PF00009">
    <property type="entry name" value="GTP_EFTU"/>
    <property type="match status" value="1"/>
</dbReference>
<dbReference type="NCBIfam" id="TIGR00231">
    <property type="entry name" value="small_GTP"/>
    <property type="match status" value="1"/>
</dbReference>
<feature type="domain" description="Tr-type G" evidence="5">
    <location>
        <begin position="6"/>
        <end position="277"/>
    </location>
</feature>
<dbReference type="NCBIfam" id="NF009379">
    <property type="entry name" value="PRK12740.1-3"/>
    <property type="match status" value="1"/>
</dbReference>
<keyword evidence="6" id="KW-0251">Elongation factor</keyword>
<dbReference type="CDD" id="cd04170">
    <property type="entry name" value="EF-G_bact"/>
    <property type="match status" value="1"/>
</dbReference>
<proteinExistence type="inferred from homology"/>
<dbReference type="PANTHER" id="PTHR43261:SF6">
    <property type="entry name" value="ELONGATION FACTOR G-LIKE PROTEIN"/>
    <property type="match status" value="1"/>
</dbReference>
<dbReference type="Gene3D" id="3.30.70.870">
    <property type="entry name" value="Elongation Factor G (Translational Gtpase), domain 3"/>
    <property type="match status" value="1"/>
</dbReference>
<dbReference type="FunFam" id="3.30.70.870:FF:000002">
    <property type="entry name" value="Translation elongation factor 2"/>
    <property type="match status" value="1"/>
</dbReference>
<dbReference type="PANTHER" id="PTHR43261">
    <property type="entry name" value="TRANSLATION ELONGATION FACTOR G-RELATED"/>
    <property type="match status" value="1"/>
</dbReference>
<dbReference type="GO" id="GO:0032790">
    <property type="term" value="P:ribosome disassembly"/>
    <property type="evidence" value="ECO:0007669"/>
    <property type="project" value="TreeGrafter"/>
</dbReference>
<dbReference type="Proteomes" id="UP000279422">
    <property type="component" value="Unassembled WGS sequence"/>
</dbReference>
<dbReference type="InterPro" id="IPR004540">
    <property type="entry name" value="Transl_elong_EFG/EF2"/>
</dbReference>
<dbReference type="NCBIfam" id="NF009381">
    <property type="entry name" value="PRK12740.1-5"/>
    <property type="match status" value="1"/>
</dbReference>
<dbReference type="SMART" id="SM00889">
    <property type="entry name" value="EFG_IV"/>
    <property type="match status" value="1"/>
</dbReference>
<evidence type="ECO:0000256" key="2">
    <source>
        <dbReference type="ARBA" id="ARBA00022741"/>
    </source>
</evidence>
<dbReference type="InterPro" id="IPR035649">
    <property type="entry name" value="EFG_V"/>
</dbReference>
<keyword evidence="6" id="KW-0648">Protein biosynthesis</keyword>
<dbReference type="InterPro" id="IPR041095">
    <property type="entry name" value="EFG_II"/>
</dbReference>
<evidence type="ECO:0000256" key="3">
    <source>
        <dbReference type="ARBA" id="ARBA00023134"/>
    </source>
</evidence>
<dbReference type="GO" id="GO:0005525">
    <property type="term" value="F:GTP binding"/>
    <property type="evidence" value="ECO:0007669"/>
    <property type="project" value="UniProtKB-UniRule"/>
</dbReference>
<dbReference type="SMART" id="SM00838">
    <property type="entry name" value="EFG_C"/>
    <property type="match status" value="1"/>
</dbReference>
<dbReference type="NCBIfam" id="NF009891">
    <property type="entry name" value="PRK13351.1-1"/>
    <property type="match status" value="1"/>
</dbReference>
<dbReference type="FunFam" id="3.30.230.10:FF:000003">
    <property type="entry name" value="Elongation factor G"/>
    <property type="match status" value="1"/>
</dbReference>
<comment type="caution">
    <text evidence="6">The sequence shown here is derived from an EMBL/GenBank/DDBJ whole genome shotgun (WGS) entry which is preliminary data.</text>
</comment>
<dbReference type="Pfam" id="PF22042">
    <property type="entry name" value="EF-G_D2"/>
    <property type="match status" value="1"/>
</dbReference>
<dbReference type="InterPro" id="IPR000795">
    <property type="entry name" value="T_Tr_GTP-bd_dom"/>
</dbReference>
<dbReference type="Pfam" id="PF00679">
    <property type="entry name" value="EFG_C"/>
    <property type="match status" value="1"/>
</dbReference>
<dbReference type="CDD" id="cd01434">
    <property type="entry name" value="EFG_mtEFG1_IV"/>
    <property type="match status" value="1"/>
</dbReference>
<dbReference type="AlphaFoldDB" id="A0A497E4A9"/>
<dbReference type="Pfam" id="PF14492">
    <property type="entry name" value="EFG_III"/>
    <property type="match status" value="1"/>
</dbReference>
<dbReference type="GO" id="GO:0003924">
    <property type="term" value="F:GTPase activity"/>
    <property type="evidence" value="ECO:0007669"/>
    <property type="project" value="InterPro"/>
</dbReference>
<dbReference type="InterPro" id="IPR027417">
    <property type="entry name" value="P-loop_NTPase"/>
</dbReference>
<evidence type="ECO:0000256" key="4">
    <source>
        <dbReference type="NCBIfam" id="TIGR00484"/>
    </source>
</evidence>
<gene>
    <name evidence="6" type="primary">fusA</name>
    <name evidence="6" type="ORF">DRJ00_03635</name>
</gene>